<feature type="transmembrane region" description="Helical" evidence="2">
    <location>
        <begin position="537"/>
        <end position="559"/>
    </location>
</feature>
<evidence type="ECO:0000256" key="1">
    <source>
        <dbReference type="SAM" id="MobiDB-lite"/>
    </source>
</evidence>
<feature type="transmembrane region" description="Helical" evidence="2">
    <location>
        <begin position="645"/>
        <end position="662"/>
    </location>
</feature>
<feature type="region of interest" description="Disordered" evidence="1">
    <location>
        <begin position="932"/>
        <end position="960"/>
    </location>
</feature>
<dbReference type="InterPro" id="IPR019286">
    <property type="entry name" value="DUF2339_TM"/>
</dbReference>
<feature type="transmembrane region" description="Helical" evidence="2">
    <location>
        <begin position="266"/>
        <end position="286"/>
    </location>
</feature>
<gene>
    <name evidence="3" type="ORF">JHL17_26620</name>
</gene>
<name>A0ABS1FC16_9PROT</name>
<dbReference type="PIRSF" id="PIRSF035905">
    <property type="entry name" value="UCP035905_mp"/>
    <property type="match status" value="1"/>
</dbReference>
<proteinExistence type="predicted"/>
<feature type="transmembrane region" description="Helical" evidence="2">
    <location>
        <begin position="291"/>
        <end position="309"/>
    </location>
</feature>
<feature type="transmembrane region" description="Helical" evidence="2">
    <location>
        <begin position="852"/>
        <end position="870"/>
    </location>
</feature>
<feature type="transmembrane region" description="Helical" evidence="2">
    <location>
        <begin position="497"/>
        <end position="517"/>
    </location>
</feature>
<sequence>MEFVVLLLIFGFLTHRLDRRLKAQAAEIAALRGRLDKALAGTLPLSTTESAPEAVTGAASVGAPAPALDVPPGEEAGEPVFASDAEGPVQSPPPAPPPLSPPEPAVPAAARPGWRELEESLASRWLIWLGGATMALAAAFFIKLSVDHGWLGPSVRVALGLLAGFGLMVGGEWLRRRPAQRAVAALRPDYVPPALTAAGLFTAFASVYGGFALFDLFAPLVAFALLAALSLVGIGLSLLQGPFIAALGLLAGYVTPILIPSDHPDAWGLFAYLLALNGAGMAVVLYRGWGWLGWGALAGAALWPLIWMIDPWRNGDALPTGIYLLLTTALFLVPAVLGVLDQAPPEPAPATGWRTALPDWIRRKRRHPADRLAMMAMRVFGVLVAAVTWLDSHESVSLIVLGLFALLAMVGGRRTERIAGVAWIAVLAVLLALAPWSLPYVPSSPPPLNADGQPLIIADPAGFPAEVVRFLWVAAGFAALFGIGGFIALWEARRAALWASISALAPLALLTLAYAQVSVAYAPVTAAYPQVMMPQTAIGWPAAALVLAALLVGATTPLARHRHRPGAALGLAAFAAGATGAIALGATMTLQEAWLTVALAMQVPVLAWLERQLALRELRGVTLLVAVAVLVRLAVNPSVLEYEGYGWIGYGYGLPALGFLAAARWMRAAPAGKEEGPKGDDLVVMVLEAGALIFTTLMLSLGIHRWMSGSLEEMPSDLAEVALHTLSWLGLALLLAADRRWSTRAVAVWGRRLLVLLAAASALFLHLLVLNPLWNFEWVGTWPVVNRLLLAYGAPAVLLLVYLWYDPPPSRSLRSAAPVLALLLIATNLALEIRRAFQGPVLDGYDMSDAEWYSYSAGFLLFAVAMLVAGIRFGWGWMRHAGLVLVLAVVAKVFLSDMSDLEGMYRVASFLGLGLCLVGTGWLYQRLLRPPSAAAPTEPEPPPSPVDDLPTDNLLDQRTH</sequence>
<feature type="transmembrane region" description="Helical" evidence="2">
    <location>
        <begin position="372"/>
        <end position="390"/>
    </location>
</feature>
<protein>
    <submittedName>
        <fullName evidence="3">DUF2339 domain-containing protein</fullName>
    </submittedName>
</protein>
<feature type="transmembrane region" description="Helical" evidence="2">
    <location>
        <begin position="396"/>
        <end position="412"/>
    </location>
</feature>
<feature type="transmembrane region" description="Helical" evidence="2">
    <location>
        <begin position="125"/>
        <end position="142"/>
    </location>
</feature>
<feature type="transmembrane region" description="Helical" evidence="2">
    <location>
        <begin position="566"/>
        <end position="587"/>
    </location>
</feature>
<feature type="transmembrane region" description="Helical" evidence="2">
    <location>
        <begin position="221"/>
        <end position="254"/>
    </location>
</feature>
<feature type="transmembrane region" description="Helical" evidence="2">
    <location>
        <begin position="593"/>
        <end position="609"/>
    </location>
</feature>
<keyword evidence="2" id="KW-0812">Transmembrane</keyword>
<reference evidence="4" key="1">
    <citation type="submission" date="2021-01" db="EMBL/GenBank/DDBJ databases">
        <title>Genome public.</title>
        <authorList>
            <person name="Liu C."/>
            <person name="Sun Q."/>
        </authorList>
    </citation>
    <scope>NUCLEOTIDE SEQUENCE [LARGE SCALE GENOMIC DNA]</scope>
    <source>
        <strain evidence="4">YIM B02556</strain>
    </source>
</reference>
<feature type="transmembrane region" description="Helical" evidence="2">
    <location>
        <begin position="321"/>
        <end position="340"/>
    </location>
</feature>
<feature type="transmembrane region" description="Helical" evidence="2">
    <location>
        <begin position="907"/>
        <end position="924"/>
    </location>
</feature>
<dbReference type="Pfam" id="PF10101">
    <property type="entry name" value="DUF2339"/>
    <property type="match status" value="1"/>
</dbReference>
<feature type="transmembrane region" description="Helical" evidence="2">
    <location>
        <begin position="877"/>
        <end position="895"/>
    </location>
</feature>
<feature type="transmembrane region" description="Helical" evidence="2">
    <location>
        <begin position="194"/>
        <end position="214"/>
    </location>
</feature>
<organism evidence="3 4">
    <name type="scientific">Azospirillum endophyticum</name>
    <dbReference type="NCBI Taxonomy" id="2800326"/>
    <lineage>
        <taxon>Bacteria</taxon>
        <taxon>Pseudomonadati</taxon>
        <taxon>Pseudomonadota</taxon>
        <taxon>Alphaproteobacteria</taxon>
        <taxon>Rhodospirillales</taxon>
        <taxon>Azospirillaceae</taxon>
        <taxon>Azospirillum</taxon>
    </lineage>
</organism>
<dbReference type="EMBL" id="JAENHM010000072">
    <property type="protein sequence ID" value="MBK1840981.1"/>
    <property type="molecule type" value="Genomic_DNA"/>
</dbReference>
<dbReference type="Proteomes" id="UP000652760">
    <property type="component" value="Unassembled WGS sequence"/>
</dbReference>
<feature type="transmembrane region" description="Helical" evidence="2">
    <location>
        <begin position="419"/>
        <end position="438"/>
    </location>
</feature>
<dbReference type="RefSeq" id="WP_200197701.1">
    <property type="nucleotide sequence ID" value="NZ_JAENHM010000072.1"/>
</dbReference>
<evidence type="ECO:0000256" key="2">
    <source>
        <dbReference type="SAM" id="Phobius"/>
    </source>
</evidence>
<keyword evidence="2" id="KW-1133">Transmembrane helix</keyword>
<keyword evidence="4" id="KW-1185">Reference proteome</keyword>
<accession>A0ABS1FC16</accession>
<feature type="transmembrane region" description="Helical" evidence="2">
    <location>
        <begin position="749"/>
        <end position="769"/>
    </location>
</feature>
<keyword evidence="2" id="KW-0472">Membrane</keyword>
<comment type="caution">
    <text evidence="3">The sequence shown here is derived from an EMBL/GenBank/DDBJ whole genome shotgun (WGS) entry which is preliminary data.</text>
</comment>
<feature type="transmembrane region" description="Helical" evidence="2">
    <location>
        <begin position="154"/>
        <end position="174"/>
    </location>
</feature>
<dbReference type="PANTHER" id="PTHR38434:SF1">
    <property type="entry name" value="BLL2549 PROTEIN"/>
    <property type="match status" value="1"/>
</dbReference>
<feature type="region of interest" description="Disordered" evidence="1">
    <location>
        <begin position="47"/>
        <end position="111"/>
    </location>
</feature>
<feature type="transmembrane region" description="Helical" evidence="2">
    <location>
        <begin position="621"/>
        <end position="639"/>
    </location>
</feature>
<feature type="compositionally biased region" description="Pro residues" evidence="1">
    <location>
        <begin position="90"/>
        <end position="105"/>
    </location>
</feature>
<evidence type="ECO:0000313" key="4">
    <source>
        <dbReference type="Proteomes" id="UP000652760"/>
    </source>
</evidence>
<feature type="transmembrane region" description="Helical" evidence="2">
    <location>
        <begin position="817"/>
        <end position="837"/>
    </location>
</feature>
<dbReference type="InterPro" id="IPR014600">
    <property type="entry name" value="UCP035905_mem"/>
</dbReference>
<feature type="transmembrane region" description="Helical" evidence="2">
    <location>
        <begin position="470"/>
        <end position="490"/>
    </location>
</feature>
<feature type="transmembrane region" description="Helical" evidence="2">
    <location>
        <begin position="789"/>
        <end position="805"/>
    </location>
</feature>
<feature type="transmembrane region" description="Helical" evidence="2">
    <location>
        <begin position="721"/>
        <end position="737"/>
    </location>
</feature>
<evidence type="ECO:0000313" key="3">
    <source>
        <dbReference type="EMBL" id="MBK1840981.1"/>
    </source>
</evidence>
<dbReference type="PANTHER" id="PTHR38434">
    <property type="entry name" value="BLL2549 PROTEIN"/>
    <property type="match status" value="1"/>
</dbReference>
<feature type="transmembrane region" description="Helical" evidence="2">
    <location>
        <begin position="682"/>
        <end position="701"/>
    </location>
</feature>